<evidence type="ECO:0000259" key="3">
    <source>
        <dbReference type="Pfam" id="PF01979"/>
    </source>
</evidence>
<dbReference type="PANTHER" id="PTHR43135">
    <property type="entry name" value="ALPHA-D-RIBOSE 1-METHYLPHOSPHONATE 5-TRIPHOSPHATE DIPHOSPHATASE"/>
    <property type="match status" value="1"/>
</dbReference>
<feature type="region of interest" description="Disordered" evidence="1">
    <location>
        <begin position="308"/>
        <end position="359"/>
    </location>
</feature>
<dbReference type="OrthoDB" id="1393708at2"/>
<reference evidence="4 5" key="1">
    <citation type="submission" date="2019-08" db="EMBL/GenBank/DDBJ databases">
        <title>Lewinella sp. strain SSH13 Genome sequencing and assembly.</title>
        <authorList>
            <person name="Kim I."/>
        </authorList>
    </citation>
    <scope>NUCLEOTIDE SEQUENCE [LARGE SCALE GENOMIC DNA]</scope>
    <source>
        <strain evidence="4 5">SSH13</strain>
    </source>
</reference>
<dbReference type="RefSeq" id="WP_147929117.1">
    <property type="nucleotide sequence ID" value="NZ_VOXD01000003.1"/>
</dbReference>
<comment type="caution">
    <text evidence="4">The sequence shown here is derived from an EMBL/GenBank/DDBJ whole genome shotgun (WGS) entry which is preliminary data.</text>
</comment>
<dbReference type="InterPro" id="IPR011059">
    <property type="entry name" value="Metal-dep_hydrolase_composite"/>
</dbReference>
<dbReference type="SUPFAM" id="SSF51556">
    <property type="entry name" value="Metallo-dependent hydrolases"/>
    <property type="match status" value="1"/>
</dbReference>
<dbReference type="InterPro" id="IPR051781">
    <property type="entry name" value="Metallo-dep_Hydrolase"/>
</dbReference>
<dbReference type="EMBL" id="VOXD01000003">
    <property type="protein sequence ID" value="TXF91097.1"/>
    <property type="molecule type" value="Genomic_DNA"/>
</dbReference>
<dbReference type="Gene3D" id="3.20.20.140">
    <property type="entry name" value="Metal-dependent hydrolases"/>
    <property type="match status" value="1"/>
</dbReference>
<dbReference type="PANTHER" id="PTHR43135:SF3">
    <property type="entry name" value="ALPHA-D-RIBOSE 1-METHYLPHOSPHONATE 5-TRIPHOSPHATE DIPHOSPHATASE"/>
    <property type="match status" value="1"/>
</dbReference>
<feature type="signal peptide" evidence="2">
    <location>
        <begin position="1"/>
        <end position="22"/>
    </location>
</feature>
<evidence type="ECO:0000313" key="5">
    <source>
        <dbReference type="Proteomes" id="UP000321907"/>
    </source>
</evidence>
<dbReference type="SUPFAM" id="SSF51338">
    <property type="entry name" value="Composite domain of metallo-dependent hydrolases"/>
    <property type="match status" value="1"/>
</dbReference>
<gene>
    <name evidence="4" type="ORF">FUA23_02390</name>
</gene>
<evidence type="ECO:0000313" key="4">
    <source>
        <dbReference type="EMBL" id="TXF91097.1"/>
    </source>
</evidence>
<dbReference type="InterPro" id="IPR006680">
    <property type="entry name" value="Amidohydro-rel"/>
</dbReference>
<dbReference type="GO" id="GO:0016810">
    <property type="term" value="F:hydrolase activity, acting on carbon-nitrogen (but not peptide) bonds"/>
    <property type="evidence" value="ECO:0007669"/>
    <property type="project" value="InterPro"/>
</dbReference>
<evidence type="ECO:0000256" key="2">
    <source>
        <dbReference type="SAM" id="SignalP"/>
    </source>
</evidence>
<keyword evidence="4" id="KW-0378">Hydrolase</keyword>
<evidence type="ECO:0000256" key="1">
    <source>
        <dbReference type="SAM" id="MobiDB-lite"/>
    </source>
</evidence>
<dbReference type="Proteomes" id="UP000321907">
    <property type="component" value="Unassembled WGS sequence"/>
</dbReference>
<proteinExistence type="predicted"/>
<feature type="compositionally biased region" description="Basic and acidic residues" evidence="1">
    <location>
        <begin position="100"/>
        <end position="112"/>
    </location>
</feature>
<organism evidence="4 5">
    <name type="scientific">Neolewinella aurantiaca</name>
    <dbReference type="NCBI Taxonomy" id="2602767"/>
    <lineage>
        <taxon>Bacteria</taxon>
        <taxon>Pseudomonadati</taxon>
        <taxon>Bacteroidota</taxon>
        <taxon>Saprospiria</taxon>
        <taxon>Saprospirales</taxon>
        <taxon>Lewinellaceae</taxon>
        <taxon>Neolewinella</taxon>
    </lineage>
</organism>
<keyword evidence="5" id="KW-1185">Reference proteome</keyword>
<feature type="chain" id="PRO_5023007312" evidence="2">
    <location>
        <begin position="23"/>
        <end position="576"/>
    </location>
</feature>
<name>A0A5C7FSP5_9BACT</name>
<feature type="domain" description="Amidohydrolase-related" evidence="3">
    <location>
        <begin position="355"/>
        <end position="455"/>
    </location>
</feature>
<protein>
    <submittedName>
        <fullName evidence="4">Amidohydrolase family protein</fullName>
    </submittedName>
</protein>
<feature type="region of interest" description="Disordered" evidence="1">
    <location>
        <begin position="94"/>
        <end position="123"/>
    </location>
</feature>
<sequence length="576" mass="62533">MRKQTVKWFLPFLLLLPVLSWAQDERPPVTRAFFIDNAFIMQEPGKVIDLGSVVIRNGLIEAVGKGLKAPLDAKTLEGDSLYVYAGFIEGLSHTGVPKPKQPERGSRPEVKDPGNPPNSVAGIQPERSVTDMMKADDKSVSDMRALGFTAAHVVPYGGMLPGQGAIVLLGGDDEREMVLRTNTSLYSAFEGGRRVYPSTTMAIMSKYRELYMQAEQVKGQSDKYATNARGMNRPEYDEVLEAFFPVIDKKMPVFFEVDDVKEVHRAIGLSKELGFDLVLAEMTRGQLVMDKLKATSTPVFLSLDLPKEKKEDKKKGGKGKGDKKDADEKKDKKKGDKEMSPEKKMILDQAEARRDASRKELEEQAAMLAKGGVDFGFSTLNVKAGEIRAHLGRMIKAGLTEDQALAALTTTPAKMLGIADVAGTVEKGKIANLVVTDKPYFAEGSNVRYVIVDGTPHEYEAKKKKKSGLSDPNATVKAAGEWTITIDVPGQSTESTLTITDDGGSLSGTMSAEGESRSLSDVTLDGSNLTFGSQFEAGGQRINLSFDLIIDGNNIEGSVKAGNFGSFDVEGSRTPE</sequence>
<accession>A0A5C7FSP5</accession>
<dbReference type="InterPro" id="IPR032466">
    <property type="entry name" value="Metal_Hydrolase"/>
</dbReference>
<dbReference type="AlphaFoldDB" id="A0A5C7FSP5"/>
<dbReference type="Pfam" id="PF01979">
    <property type="entry name" value="Amidohydro_1"/>
    <property type="match status" value="1"/>
</dbReference>
<keyword evidence="2" id="KW-0732">Signal</keyword>